<reference evidence="1 2" key="1">
    <citation type="submission" date="2016-11" db="EMBL/GenBank/DDBJ databases">
        <title>Complete genome sequencing of Virgibacillus halodenitrificans PDB-F2.</title>
        <authorList>
            <person name="Sun Z."/>
            <person name="Zhou Y."/>
            <person name="Li H."/>
        </authorList>
    </citation>
    <scope>NUCLEOTIDE SEQUENCE [LARGE SCALE GENOMIC DNA]</scope>
    <source>
        <strain evidence="1 2">PDB-F2</strain>
    </source>
</reference>
<name>A0AAC9J2C4_VIRHA</name>
<gene>
    <name evidence="1" type="ORF">BME96_10080</name>
</gene>
<dbReference type="Proteomes" id="UP000182945">
    <property type="component" value="Chromosome"/>
</dbReference>
<dbReference type="RefSeq" id="WP_071649016.1">
    <property type="nucleotide sequence ID" value="NZ_CP017962.1"/>
</dbReference>
<protein>
    <submittedName>
        <fullName evidence="1">Uncharacterized protein</fullName>
    </submittedName>
</protein>
<proteinExistence type="predicted"/>
<accession>A0AAC9J2C4</accession>
<dbReference type="AlphaFoldDB" id="A0AAC9J2C4"/>
<evidence type="ECO:0000313" key="2">
    <source>
        <dbReference type="Proteomes" id="UP000182945"/>
    </source>
</evidence>
<evidence type="ECO:0000313" key="1">
    <source>
        <dbReference type="EMBL" id="APC48500.1"/>
    </source>
</evidence>
<dbReference type="GeneID" id="71514741"/>
<sequence length="101" mass="12276">MERSTQQPLRILLPELYQYIIEYLEEQHNIHSYDIQVFVMNQHDGYQLSFAFGEDYSHQEKITLSLKQIQNKEDNIKPFIKEFGEKCKETMIADYYKMMKM</sequence>
<organism evidence="1 2">
    <name type="scientific">Virgibacillus halodenitrificans</name>
    <name type="common">Bacillus halodenitrificans</name>
    <dbReference type="NCBI Taxonomy" id="1482"/>
    <lineage>
        <taxon>Bacteria</taxon>
        <taxon>Bacillati</taxon>
        <taxon>Bacillota</taxon>
        <taxon>Bacilli</taxon>
        <taxon>Bacillales</taxon>
        <taxon>Bacillaceae</taxon>
        <taxon>Virgibacillus</taxon>
    </lineage>
</organism>
<dbReference type="EMBL" id="CP017962">
    <property type="protein sequence ID" value="APC48500.1"/>
    <property type="molecule type" value="Genomic_DNA"/>
</dbReference>
<dbReference type="KEGG" id="vhl:BME96_10080"/>